<accession>A0A8X6WCG8</accession>
<organism evidence="1 2">
    <name type="scientific">Trichonephila clavipes</name>
    <name type="common">Golden silk orbweaver</name>
    <name type="synonym">Nephila clavipes</name>
    <dbReference type="NCBI Taxonomy" id="2585209"/>
    <lineage>
        <taxon>Eukaryota</taxon>
        <taxon>Metazoa</taxon>
        <taxon>Ecdysozoa</taxon>
        <taxon>Arthropoda</taxon>
        <taxon>Chelicerata</taxon>
        <taxon>Arachnida</taxon>
        <taxon>Araneae</taxon>
        <taxon>Araneomorphae</taxon>
        <taxon>Entelegynae</taxon>
        <taxon>Araneoidea</taxon>
        <taxon>Nephilidae</taxon>
        <taxon>Trichonephila</taxon>
    </lineage>
</organism>
<reference evidence="1" key="1">
    <citation type="submission" date="2020-08" db="EMBL/GenBank/DDBJ databases">
        <title>Multicomponent nature underlies the extraordinary mechanical properties of spider dragline silk.</title>
        <authorList>
            <person name="Kono N."/>
            <person name="Nakamura H."/>
            <person name="Mori M."/>
            <person name="Yoshida Y."/>
            <person name="Ohtoshi R."/>
            <person name="Malay A.D."/>
            <person name="Moran D.A.P."/>
            <person name="Tomita M."/>
            <person name="Numata K."/>
            <person name="Arakawa K."/>
        </authorList>
    </citation>
    <scope>NUCLEOTIDE SEQUENCE</scope>
</reference>
<proteinExistence type="predicted"/>
<name>A0A8X6WCG8_TRICX</name>
<dbReference type="EMBL" id="BMAU01021400">
    <property type="protein sequence ID" value="GFY31716.1"/>
    <property type="molecule type" value="Genomic_DNA"/>
</dbReference>
<keyword evidence="2" id="KW-1185">Reference proteome</keyword>
<dbReference type="Proteomes" id="UP000887159">
    <property type="component" value="Unassembled WGS sequence"/>
</dbReference>
<dbReference type="AlphaFoldDB" id="A0A8X6WCG8"/>
<sequence>MNQHEGYWGWTLSQVTRTTPKLEPFPQTSASRQREDIDRFNVHQPLFSKGLATRFIFLIDVDGTKTRERANNICTAII</sequence>
<evidence type="ECO:0000313" key="2">
    <source>
        <dbReference type="Proteomes" id="UP000887159"/>
    </source>
</evidence>
<evidence type="ECO:0000313" key="1">
    <source>
        <dbReference type="EMBL" id="GFY31716.1"/>
    </source>
</evidence>
<gene>
    <name evidence="1" type="ORF">TNCV_4200261</name>
</gene>
<comment type="caution">
    <text evidence="1">The sequence shown here is derived from an EMBL/GenBank/DDBJ whole genome shotgun (WGS) entry which is preliminary data.</text>
</comment>
<protein>
    <submittedName>
        <fullName evidence="1">Uncharacterized protein</fullName>
    </submittedName>
</protein>